<dbReference type="RefSeq" id="WP_133613167.1">
    <property type="nucleotide sequence ID" value="NZ_SNYW01000007.1"/>
</dbReference>
<keyword evidence="2" id="KW-1185">Reference proteome</keyword>
<comment type="caution">
    <text evidence="1">The sequence shown here is derived from an EMBL/GenBank/DDBJ whole genome shotgun (WGS) entry which is preliminary data.</text>
</comment>
<evidence type="ECO:0000313" key="2">
    <source>
        <dbReference type="Proteomes" id="UP000295783"/>
    </source>
</evidence>
<evidence type="ECO:0000313" key="1">
    <source>
        <dbReference type="EMBL" id="TDQ83411.1"/>
    </source>
</evidence>
<dbReference type="OrthoDB" id="8480865at2"/>
<dbReference type="EMBL" id="SNYW01000007">
    <property type="protein sequence ID" value="TDQ83411.1"/>
    <property type="molecule type" value="Genomic_DNA"/>
</dbReference>
<organism evidence="1 2">
    <name type="scientific">Dongia mobilis</name>
    <dbReference type="NCBI Taxonomy" id="578943"/>
    <lineage>
        <taxon>Bacteria</taxon>
        <taxon>Pseudomonadati</taxon>
        <taxon>Pseudomonadota</taxon>
        <taxon>Alphaproteobacteria</taxon>
        <taxon>Rhodospirillales</taxon>
        <taxon>Dongiaceae</taxon>
        <taxon>Dongia</taxon>
    </lineage>
</organism>
<name>A0A4R6WQ68_9PROT</name>
<reference evidence="1 2" key="1">
    <citation type="submission" date="2019-03" db="EMBL/GenBank/DDBJ databases">
        <title>Genomic Encyclopedia of Type Strains, Phase III (KMG-III): the genomes of soil and plant-associated and newly described type strains.</title>
        <authorList>
            <person name="Whitman W."/>
        </authorList>
    </citation>
    <scope>NUCLEOTIDE SEQUENCE [LARGE SCALE GENOMIC DNA]</scope>
    <source>
        <strain evidence="1 2">CGMCC 1.7660</strain>
    </source>
</reference>
<dbReference type="Proteomes" id="UP000295783">
    <property type="component" value="Unassembled WGS sequence"/>
</dbReference>
<protein>
    <submittedName>
        <fullName evidence="1">Uncharacterized protein</fullName>
    </submittedName>
</protein>
<sequence>MQRALAEQMMDALLRLGPGFNEIDALAREIEDADERGRFIRKLAEGMSVMGYELVMHIVRQYPDLDPDK</sequence>
<accession>A0A4R6WQ68</accession>
<proteinExistence type="predicted"/>
<gene>
    <name evidence="1" type="ORF">A8950_1698</name>
</gene>
<dbReference type="AlphaFoldDB" id="A0A4R6WQ68"/>